<evidence type="ECO:0000256" key="5">
    <source>
        <dbReference type="SAM" id="Coils"/>
    </source>
</evidence>
<dbReference type="GO" id="GO:0006352">
    <property type="term" value="P:DNA-templated transcription initiation"/>
    <property type="evidence" value="ECO:0007669"/>
    <property type="project" value="InterPro"/>
</dbReference>
<comment type="similarity">
    <text evidence="1">Belongs to the sigma-70 factor family. ECF subfamily.</text>
</comment>
<organism evidence="8 9">
    <name type="scientific">Pseudobutyrivibrio ruminis</name>
    <dbReference type="NCBI Taxonomy" id="46206"/>
    <lineage>
        <taxon>Bacteria</taxon>
        <taxon>Bacillati</taxon>
        <taxon>Bacillota</taxon>
        <taxon>Clostridia</taxon>
        <taxon>Lachnospirales</taxon>
        <taxon>Lachnospiraceae</taxon>
        <taxon>Pseudobutyrivibrio</taxon>
    </lineage>
</organism>
<comment type="caution">
    <text evidence="8">The sequence shown here is derived from an EMBL/GenBank/DDBJ whole genome shotgun (WGS) entry which is preliminary data.</text>
</comment>
<dbReference type="InterPro" id="IPR036388">
    <property type="entry name" value="WH-like_DNA-bd_sf"/>
</dbReference>
<dbReference type="InterPro" id="IPR014284">
    <property type="entry name" value="RNA_pol_sigma-70_dom"/>
</dbReference>
<dbReference type="NCBIfam" id="TIGR02937">
    <property type="entry name" value="sigma70-ECF"/>
    <property type="match status" value="1"/>
</dbReference>
<dbReference type="CDD" id="cd06171">
    <property type="entry name" value="Sigma70_r4"/>
    <property type="match status" value="1"/>
</dbReference>
<evidence type="ECO:0000256" key="3">
    <source>
        <dbReference type="ARBA" id="ARBA00023082"/>
    </source>
</evidence>
<evidence type="ECO:0000256" key="4">
    <source>
        <dbReference type="ARBA" id="ARBA00023163"/>
    </source>
</evidence>
<evidence type="ECO:0000259" key="6">
    <source>
        <dbReference type="Pfam" id="PF04542"/>
    </source>
</evidence>
<evidence type="ECO:0000313" key="8">
    <source>
        <dbReference type="EMBL" id="MBE5918902.1"/>
    </source>
</evidence>
<proteinExistence type="inferred from homology"/>
<dbReference type="InterPro" id="IPR013325">
    <property type="entry name" value="RNA_pol_sigma_r2"/>
</dbReference>
<reference evidence="8" key="1">
    <citation type="submission" date="2019-04" db="EMBL/GenBank/DDBJ databases">
        <title>Evolution of Biomass-Degrading Anaerobic Consortia Revealed by Metagenomics.</title>
        <authorList>
            <person name="Peng X."/>
        </authorList>
    </citation>
    <scope>NUCLEOTIDE SEQUENCE</scope>
    <source>
        <strain evidence="8">SIG311</strain>
    </source>
</reference>
<keyword evidence="4" id="KW-0804">Transcription</keyword>
<keyword evidence="2" id="KW-0805">Transcription regulation</keyword>
<gene>
    <name evidence="8" type="ORF">E7272_03570</name>
</gene>
<dbReference type="EMBL" id="SVER01000007">
    <property type="protein sequence ID" value="MBE5918902.1"/>
    <property type="molecule type" value="Genomic_DNA"/>
</dbReference>
<keyword evidence="3" id="KW-0731">Sigma factor</keyword>
<dbReference type="GO" id="GO:0003677">
    <property type="term" value="F:DNA binding"/>
    <property type="evidence" value="ECO:0007669"/>
    <property type="project" value="InterPro"/>
</dbReference>
<evidence type="ECO:0000313" key="9">
    <source>
        <dbReference type="Proteomes" id="UP000766246"/>
    </source>
</evidence>
<feature type="coiled-coil region" evidence="5">
    <location>
        <begin position="101"/>
        <end position="128"/>
    </location>
</feature>
<dbReference type="PANTHER" id="PTHR43133:SF51">
    <property type="entry name" value="RNA POLYMERASE SIGMA FACTOR"/>
    <property type="match status" value="1"/>
</dbReference>
<dbReference type="Gene3D" id="1.10.10.10">
    <property type="entry name" value="Winged helix-like DNA-binding domain superfamily/Winged helix DNA-binding domain"/>
    <property type="match status" value="1"/>
</dbReference>
<dbReference type="InterPro" id="IPR007627">
    <property type="entry name" value="RNA_pol_sigma70_r2"/>
</dbReference>
<evidence type="ECO:0000256" key="2">
    <source>
        <dbReference type="ARBA" id="ARBA00023015"/>
    </source>
</evidence>
<dbReference type="GO" id="GO:0016987">
    <property type="term" value="F:sigma factor activity"/>
    <property type="evidence" value="ECO:0007669"/>
    <property type="project" value="UniProtKB-KW"/>
</dbReference>
<dbReference type="SUPFAM" id="SSF88946">
    <property type="entry name" value="Sigma2 domain of RNA polymerase sigma factors"/>
    <property type="match status" value="1"/>
</dbReference>
<sequence>MVRKVLLMNQEMIVRTYSNMVYSVAMRYVKNPTDADDVYADVFYRYFRRERSFESEEHRKAWLLRVTINSSKDFLIKRKYETSKDDDMFDESLMSVTFSGTDISQEEIMDVRNSLKRLKEERREVLELYYFSGLNTKEIADMLQRPENTIKSELLRGRKEMKEHLQK</sequence>
<evidence type="ECO:0000259" key="7">
    <source>
        <dbReference type="Pfam" id="PF08281"/>
    </source>
</evidence>
<dbReference type="InterPro" id="IPR013324">
    <property type="entry name" value="RNA_pol_sigma_r3/r4-like"/>
</dbReference>
<dbReference type="InterPro" id="IPR013249">
    <property type="entry name" value="RNA_pol_sigma70_r4_t2"/>
</dbReference>
<protein>
    <submittedName>
        <fullName evidence="8">Sigma-70 family RNA polymerase sigma factor</fullName>
    </submittedName>
</protein>
<feature type="domain" description="RNA polymerase sigma-70 region 2" evidence="6">
    <location>
        <begin position="13"/>
        <end position="78"/>
    </location>
</feature>
<feature type="domain" description="RNA polymerase sigma factor 70 region 4 type 2" evidence="7">
    <location>
        <begin position="110"/>
        <end position="161"/>
    </location>
</feature>
<dbReference type="Pfam" id="PF04542">
    <property type="entry name" value="Sigma70_r2"/>
    <property type="match status" value="1"/>
</dbReference>
<evidence type="ECO:0000256" key="1">
    <source>
        <dbReference type="ARBA" id="ARBA00010641"/>
    </source>
</evidence>
<dbReference type="InterPro" id="IPR039425">
    <property type="entry name" value="RNA_pol_sigma-70-like"/>
</dbReference>
<dbReference type="SUPFAM" id="SSF88659">
    <property type="entry name" value="Sigma3 and sigma4 domains of RNA polymerase sigma factors"/>
    <property type="match status" value="1"/>
</dbReference>
<dbReference type="Pfam" id="PF08281">
    <property type="entry name" value="Sigma70_r4_2"/>
    <property type="match status" value="1"/>
</dbReference>
<dbReference type="AlphaFoldDB" id="A0A927YMC3"/>
<dbReference type="Gene3D" id="1.10.1740.10">
    <property type="match status" value="1"/>
</dbReference>
<dbReference type="Proteomes" id="UP000766246">
    <property type="component" value="Unassembled WGS sequence"/>
</dbReference>
<name>A0A927YMC3_9FIRM</name>
<dbReference type="PANTHER" id="PTHR43133">
    <property type="entry name" value="RNA POLYMERASE ECF-TYPE SIGMA FACTO"/>
    <property type="match status" value="1"/>
</dbReference>
<accession>A0A927YMC3</accession>
<keyword evidence="5" id="KW-0175">Coiled coil</keyword>